<protein>
    <submittedName>
        <fullName evidence="2">S-adenosyl-L-methionine-dependent methyltransferase</fullName>
    </submittedName>
</protein>
<dbReference type="InterPro" id="IPR029063">
    <property type="entry name" value="SAM-dependent_MTases_sf"/>
</dbReference>
<keyword evidence="3" id="KW-1185">Reference proteome</keyword>
<keyword evidence="2" id="KW-0808">Transferase</keyword>
<dbReference type="STRING" id="1745343.A0A2J6PIG9"/>
<dbReference type="EMBL" id="KZ613527">
    <property type="protein sequence ID" value="PMD13823.1"/>
    <property type="molecule type" value="Genomic_DNA"/>
</dbReference>
<dbReference type="OrthoDB" id="10017101at2759"/>
<evidence type="ECO:0000259" key="1">
    <source>
        <dbReference type="Pfam" id="PF13847"/>
    </source>
</evidence>
<dbReference type="PANTHER" id="PTHR43591">
    <property type="entry name" value="METHYLTRANSFERASE"/>
    <property type="match status" value="1"/>
</dbReference>
<accession>A0A2J6PIG9</accession>
<dbReference type="PANTHER" id="PTHR43591:SF24">
    <property type="entry name" value="2-METHOXY-6-POLYPRENYL-1,4-BENZOQUINOL METHYLASE, MITOCHONDRIAL"/>
    <property type="match status" value="1"/>
</dbReference>
<dbReference type="SUPFAM" id="SSF53335">
    <property type="entry name" value="S-adenosyl-L-methionine-dependent methyltransferases"/>
    <property type="match status" value="1"/>
</dbReference>
<evidence type="ECO:0000313" key="2">
    <source>
        <dbReference type="EMBL" id="PMD13823.1"/>
    </source>
</evidence>
<dbReference type="GO" id="GO:0032259">
    <property type="term" value="P:methylation"/>
    <property type="evidence" value="ECO:0007669"/>
    <property type="project" value="UniProtKB-KW"/>
</dbReference>
<dbReference type="Pfam" id="PF13847">
    <property type="entry name" value="Methyltransf_31"/>
    <property type="match status" value="1"/>
</dbReference>
<dbReference type="AlphaFoldDB" id="A0A2J6PIG9"/>
<name>A0A2J6PIG9_9HELO</name>
<feature type="domain" description="Methyltransferase" evidence="1">
    <location>
        <begin position="41"/>
        <end position="152"/>
    </location>
</feature>
<dbReference type="Proteomes" id="UP000235672">
    <property type="component" value="Unassembled WGS sequence"/>
</dbReference>
<gene>
    <name evidence="2" type="ORF">NA56DRAFT_755439</name>
</gene>
<sequence>MAQSDTTKSGTYQFGHHPAVTKIHAQRTATKCAPYLLPRIKPNQKILDVGCGPGSITLDFAALVPEGSVLGNFGIDFSPEAISLAQSAATGRNVQNCEFKIGDVMKLDFEDGEFDVVHCHQCLLHLPDAIKALKEMNRVCKSDGMVAVGEADLDNMIVFPEDSGLLSGLKLLRDIVRGGGSEPRAGRRLKAWALEAGFVREKIEISGHVEVYSTAEETSLIGGLYAGRISTEAMGGKGIELGLIGEEERVNIVDAWTKWSQRDDAFFSFTHIRLLYYK</sequence>
<proteinExistence type="predicted"/>
<reference evidence="2 3" key="1">
    <citation type="submission" date="2016-05" db="EMBL/GenBank/DDBJ databases">
        <title>A degradative enzymes factory behind the ericoid mycorrhizal symbiosis.</title>
        <authorList>
            <consortium name="DOE Joint Genome Institute"/>
            <person name="Martino E."/>
            <person name="Morin E."/>
            <person name="Grelet G."/>
            <person name="Kuo A."/>
            <person name="Kohler A."/>
            <person name="Daghino S."/>
            <person name="Barry K."/>
            <person name="Choi C."/>
            <person name="Cichocki N."/>
            <person name="Clum A."/>
            <person name="Copeland A."/>
            <person name="Hainaut M."/>
            <person name="Haridas S."/>
            <person name="Labutti K."/>
            <person name="Lindquist E."/>
            <person name="Lipzen A."/>
            <person name="Khouja H.-R."/>
            <person name="Murat C."/>
            <person name="Ohm R."/>
            <person name="Olson A."/>
            <person name="Spatafora J."/>
            <person name="Veneault-Fourrey C."/>
            <person name="Henrissat B."/>
            <person name="Grigoriev I."/>
            <person name="Martin F."/>
            <person name="Perotto S."/>
        </authorList>
    </citation>
    <scope>NUCLEOTIDE SEQUENCE [LARGE SCALE GENOMIC DNA]</scope>
    <source>
        <strain evidence="2 3">UAMH 7357</strain>
    </source>
</reference>
<dbReference type="Gene3D" id="3.40.50.150">
    <property type="entry name" value="Vaccinia Virus protein VP39"/>
    <property type="match status" value="1"/>
</dbReference>
<evidence type="ECO:0000313" key="3">
    <source>
        <dbReference type="Proteomes" id="UP000235672"/>
    </source>
</evidence>
<keyword evidence="2" id="KW-0489">Methyltransferase</keyword>
<organism evidence="2 3">
    <name type="scientific">Hyaloscypha hepaticicola</name>
    <dbReference type="NCBI Taxonomy" id="2082293"/>
    <lineage>
        <taxon>Eukaryota</taxon>
        <taxon>Fungi</taxon>
        <taxon>Dikarya</taxon>
        <taxon>Ascomycota</taxon>
        <taxon>Pezizomycotina</taxon>
        <taxon>Leotiomycetes</taxon>
        <taxon>Helotiales</taxon>
        <taxon>Hyaloscyphaceae</taxon>
        <taxon>Hyaloscypha</taxon>
    </lineage>
</organism>
<dbReference type="InterPro" id="IPR025714">
    <property type="entry name" value="Methyltranfer_dom"/>
</dbReference>
<dbReference type="GO" id="GO:0008168">
    <property type="term" value="F:methyltransferase activity"/>
    <property type="evidence" value="ECO:0007669"/>
    <property type="project" value="UniProtKB-KW"/>
</dbReference>
<dbReference type="CDD" id="cd02440">
    <property type="entry name" value="AdoMet_MTases"/>
    <property type="match status" value="1"/>
</dbReference>